<protein>
    <recommendedName>
        <fullName evidence="3">SWIM-type domain-containing protein</fullName>
    </recommendedName>
</protein>
<reference evidence="4 5" key="1">
    <citation type="journal article" date="2016" name="Fungal Biol.">
        <title>The genome of Xylona heveae provides a window into fungal endophytism.</title>
        <authorList>
            <person name="Gazis R."/>
            <person name="Kuo A."/>
            <person name="Riley R."/>
            <person name="LaButti K."/>
            <person name="Lipzen A."/>
            <person name="Lin J."/>
            <person name="Amirebrahimi M."/>
            <person name="Hesse C.N."/>
            <person name="Spatafora J.W."/>
            <person name="Henrissat B."/>
            <person name="Hainaut M."/>
            <person name="Grigoriev I.V."/>
            <person name="Hibbett D.S."/>
        </authorList>
    </citation>
    <scope>NUCLEOTIDE SEQUENCE [LARGE SCALE GENOMIC DNA]</scope>
    <source>
        <strain evidence="4 5">TC161</strain>
    </source>
</reference>
<keyword evidence="1" id="KW-0479">Metal-binding</keyword>
<evidence type="ECO:0000256" key="2">
    <source>
        <dbReference type="SAM" id="MobiDB-lite"/>
    </source>
</evidence>
<dbReference type="EMBL" id="KV407454">
    <property type="protein sequence ID" value="KZF26899.1"/>
    <property type="molecule type" value="Genomic_DNA"/>
</dbReference>
<dbReference type="OrthoDB" id="5387895at2759"/>
<evidence type="ECO:0000313" key="4">
    <source>
        <dbReference type="EMBL" id="KZF26899.1"/>
    </source>
</evidence>
<feature type="region of interest" description="Disordered" evidence="2">
    <location>
        <begin position="9"/>
        <end position="33"/>
    </location>
</feature>
<dbReference type="Proteomes" id="UP000076632">
    <property type="component" value="Unassembled WGS sequence"/>
</dbReference>
<evidence type="ECO:0000256" key="1">
    <source>
        <dbReference type="PROSITE-ProRule" id="PRU00325"/>
    </source>
</evidence>
<feature type="compositionally biased region" description="Polar residues" evidence="2">
    <location>
        <begin position="9"/>
        <end position="23"/>
    </location>
</feature>
<organism evidence="4 5">
    <name type="scientific">Xylona heveae (strain CBS 132557 / TC161)</name>
    <dbReference type="NCBI Taxonomy" id="1328760"/>
    <lineage>
        <taxon>Eukaryota</taxon>
        <taxon>Fungi</taxon>
        <taxon>Dikarya</taxon>
        <taxon>Ascomycota</taxon>
        <taxon>Pezizomycotina</taxon>
        <taxon>Xylonomycetes</taxon>
        <taxon>Xylonales</taxon>
        <taxon>Xylonaceae</taxon>
        <taxon>Xylona</taxon>
    </lineage>
</organism>
<name>A0A165K223_XYLHT</name>
<dbReference type="STRING" id="1328760.A0A165K223"/>
<dbReference type="GeneID" id="28895906"/>
<keyword evidence="1" id="KW-0862">Zinc</keyword>
<dbReference type="PROSITE" id="PS50966">
    <property type="entry name" value="ZF_SWIM"/>
    <property type="match status" value="1"/>
</dbReference>
<keyword evidence="1" id="KW-0863">Zinc-finger</keyword>
<evidence type="ECO:0000313" key="5">
    <source>
        <dbReference type="Proteomes" id="UP000076632"/>
    </source>
</evidence>
<feature type="domain" description="SWIM-type" evidence="3">
    <location>
        <begin position="77"/>
        <end position="123"/>
    </location>
</feature>
<dbReference type="GO" id="GO:0008270">
    <property type="term" value="F:zinc ion binding"/>
    <property type="evidence" value="ECO:0007669"/>
    <property type="project" value="UniProtKB-KW"/>
</dbReference>
<gene>
    <name evidence="4" type="ORF">L228DRAFT_235905</name>
</gene>
<sequence>MSDPIEQFQNLRLQGTMPTTRSQGRAAAGGEDVQTVQGESGITYDSRDLSPASWQRAVQGIQGEFDVSFCAKHNDYYAFEIAENGRASVRVWDNRRTCSCGDFQTQRGPAACKHIFWLIEQLNSVSSDEVSSPVSLNRDGQASGQAKMFERIALEGLEYIAEEMDWPLEREQVVAVPDRKRVLRDMLSVFDRNSTLPEDYRQDMVDAVPDTGFDDDDDEETFVKNDFEATIFRLAIEDDVFFSRLRKLINAELCAQAYISKIQANARKSLDALDRFVTQGPAATANDRAPRLNVIQCAASLKRLVASLQNDLRARAPVTESTNSFAAKLLVWILDQVSDRNKDAYARVQWARQAPAGENAADRNLFLRLIAGGTDESNFFILQILPDFADVLRDYTEQLAKVADKLRRSGAPTAFVRALDNVLSIIPKRKRTTSGARRGNEKRMK</sequence>
<dbReference type="InterPro" id="IPR007527">
    <property type="entry name" value="Znf_SWIM"/>
</dbReference>
<proteinExistence type="predicted"/>
<dbReference type="OMA" id="MLLDNHH"/>
<accession>A0A165K223</accession>
<dbReference type="RefSeq" id="XP_018192454.1">
    <property type="nucleotide sequence ID" value="XM_018330769.1"/>
</dbReference>
<dbReference type="AlphaFoldDB" id="A0A165K223"/>
<evidence type="ECO:0000259" key="3">
    <source>
        <dbReference type="PROSITE" id="PS50966"/>
    </source>
</evidence>
<keyword evidence="5" id="KW-1185">Reference proteome</keyword>
<dbReference type="InParanoid" id="A0A165K223"/>